<protein>
    <submittedName>
        <fullName evidence="1">Uncharacterized protein</fullName>
    </submittedName>
</protein>
<reference evidence="1" key="1">
    <citation type="journal article" date="2014" name="Int. J. Syst. Evol. Microbiol.">
        <title>Complete genome sequence of Corynebacterium casei LMG S-19264T (=DSM 44701T), isolated from a smear-ripened cheese.</title>
        <authorList>
            <consortium name="US DOE Joint Genome Institute (JGI-PGF)"/>
            <person name="Walter F."/>
            <person name="Albersmeier A."/>
            <person name="Kalinowski J."/>
            <person name="Ruckert C."/>
        </authorList>
    </citation>
    <scope>NUCLEOTIDE SEQUENCE</scope>
    <source>
        <strain evidence="1">CCM 8711</strain>
    </source>
</reference>
<proteinExistence type="predicted"/>
<keyword evidence="2" id="KW-1185">Reference proteome</keyword>
<dbReference type="Proteomes" id="UP000662074">
    <property type="component" value="Unassembled WGS sequence"/>
</dbReference>
<organism evidence="1 2">
    <name type="scientific">Mucilaginibacter galii</name>
    <dbReference type="NCBI Taxonomy" id="2005073"/>
    <lineage>
        <taxon>Bacteria</taxon>
        <taxon>Pseudomonadati</taxon>
        <taxon>Bacteroidota</taxon>
        <taxon>Sphingobacteriia</taxon>
        <taxon>Sphingobacteriales</taxon>
        <taxon>Sphingobacteriaceae</taxon>
        <taxon>Mucilaginibacter</taxon>
    </lineage>
</organism>
<reference evidence="1" key="2">
    <citation type="submission" date="2020-09" db="EMBL/GenBank/DDBJ databases">
        <authorList>
            <person name="Sun Q."/>
            <person name="Sedlacek I."/>
        </authorList>
    </citation>
    <scope>NUCLEOTIDE SEQUENCE</scope>
    <source>
        <strain evidence="1">CCM 8711</strain>
    </source>
</reference>
<evidence type="ECO:0000313" key="2">
    <source>
        <dbReference type="Proteomes" id="UP000662074"/>
    </source>
</evidence>
<name>A0A917JAQ8_9SPHI</name>
<dbReference type="AlphaFoldDB" id="A0A917JAQ8"/>
<gene>
    <name evidence="1" type="ORF">GCM10011425_29780</name>
</gene>
<accession>A0A917JAQ8</accession>
<sequence length="326" mass="37764">MGACKRTDPKDTAFYYWKTTFDLSAKQKTLLRKTNTKAIYIRYFDVKWNDLHKRSYPEAVVRFDQGACPLPVIPVIYITNKTFEKMPKNGIDSLAFNCVKLVTQLSSQQKFRPVKLQVDCDWTLKTRDAYFTFLAAIKKRSKCTLEATIRLHQIKYAHLTGVPPVDRGVLMFYNMGKLNANLKQTNSIYNGEDAGHYLRHLKAYPLSLDVALPIFSWAIQIRNGRMIQVYQKLDRMNLENLNFEKLAVTENAFRAKKSFYLLGIYIKQNDIFKVEETNAQSLEKAASQLAKNLPEDSKRTIIYYELANIDTTIFRAETIRQVSACF</sequence>
<dbReference type="EMBL" id="BMDO01000008">
    <property type="protein sequence ID" value="GGI51766.1"/>
    <property type="molecule type" value="Genomic_DNA"/>
</dbReference>
<comment type="caution">
    <text evidence="1">The sequence shown here is derived from an EMBL/GenBank/DDBJ whole genome shotgun (WGS) entry which is preliminary data.</text>
</comment>
<evidence type="ECO:0000313" key="1">
    <source>
        <dbReference type="EMBL" id="GGI51766.1"/>
    </source>
</evidence>